<keyword evidence="1" id="KW-0812">Transmembrane</keyword>
<accession>A0ABS3UK19</accession>
<gene>
    <name evidence="2" type="ORF">J5X75_13595</name>
</gene>
<proteinExistence type="predicted"/>
<comment type="caution">
    <text evidence="2">The sequence shown here is derived from an EMBL/GenBank/DDBJ whole genome shotgun (WGS) entry which is preliminary data.</text>
</comment>
<feature type="transmembrane region" description="Helical" evidence="1">
    <location>
        <begin position="294"/>
        <end position="318"/>
    </location>
</feature>
<protein>
    <recommendedName>
        <fullName evidence="4">DUF1461 domain-containing protein</fullName>
    </recommendedName>
</protein>
<evidence type="ECO:0000313" key="3">
    <source>
        <dbReference type="Proteomes" id="UP000679690"/>
    </source>
</evidence>
<feature type="transmembrane region" description="Helical" evidence="1">
    <location>
        <begin position="217"/>
        <end position="237"/>
    </location>
</feature>
<sequence>MSASDWPRAEPTLERVYRRLLHAYPRPYRRRHGAEIVTTLLEMAEPGQRRPRLADSWHLIASGLRQRFRLPHRPLAWLAAALALLAGGAFGAAAGSWAAVQTRADLPGTGRTLAVHQLAAGATGGRISLSTTSGAPISGPDAFAVTAFTGPASWDARAARARLAADGWQAGDIQPGNGRFQAVRDGLEMLVYGSSDTSGTTVMTTVTAVDNGWLRPLTLLGLLAGALTGWLTAAAVTQRRSRPAAVAALVAFAALTPPVWAVYDSAVAALLHPGRGFVAHTVLWPSYFWPVEPIWLNTALAVAGLALAAVTVVLSLVGPRPPTTVSRRVAG</sequence>
<evidence type="ECO:0008006" key="4">
    <source>
        <dbReference type="Google" id="ProtNLM"/>
    </source>
</evidence>
<dbReference type="EMBL" id="JAGFNS010000008">
    <property type="protein sequence ID" value="MBO3738556.1"/>
    <property type="molecule type" value="Genomic_DNA"/>
</dbReference>
<name>A0ABS3UK19_9ACTN</name>
<evidence type="ECO:0000256" key="1">
    <source>
        <dbReference type="SAM" id="Phobius"/>
    </source>
</evidence>
<keyword evidence="1" id="KW-1133">Transmembrane helix</keyword>
<organism evidence="2 3">
    <name type="scientific">Actinoplanes flavus</name>
    <dbReference type="NCBI Taxonomy" id="2820290"/>
    <lineage>
        <taxon>Bacteria</taxon>
        <taxon>Bacillati</taxon>
        <taxon>Actinomycetota</taxon>
        <taxon>Actinomycetes</taxon>
        <taxon>Micromonosporales</taxon>
        <taxon>Micromonosporaceae</taxon>
        <taxon>Actinoplanes</taxon>
    </lineage>
</organism>
<feature type="transmembrane region" description="Helical" evidence="1">
    <location>
        <begin position="244"/>
        <end position="263"/>
    </location>
</feature>
<keyword evidence="3" id="KW-1185">Reference proteome</keyword>
<dbReference type="RefSeq" id="WP_208467730.1">
    <property type="nucleotide sequence ID" value="NZ_JAGFNS010000008.1"/>
</dbReference>
<dbReference type="Proteomes" id="UP000679690">
    <property type="component" value="Unassembled WGS sequence"/>
</dbReference>
<feature type="transmembrane region" description="Helical" evidence="1">
    <location>
        <begin position="75"/>
        <end position="100"/>
    </location>
</feature>
<keyword evidence="1" id="KW-0472">Membrane</keyword>
<reference evidence="2 3" key="1">
    <citation type="submission" date="2021-03" db="EMBL/GenBank/DDBJ databases">
        <title>Actinoplanes flavus sp. nov., a novel actinomycete isolated from Coconut Palm rhizosphere soil.</title>
        <authorList>
            <person name="Luo X."/>
        </authorList>
    </citation>
    <scope>NUCLEOTIDE SEQUENCE [LARGE SCALE GENOMIC DNA]</scope>
    <source>
        <strain evidence="2 3">NEAU-H7</strain>
    </source>
</reference>
<evidence type="ECO:0000313" key="2">
    <source>
        <dbReference type="EMBL" id="MBO3738556.1"/>
    </source>
</evidence>